<evidence type="ECO:0000313" key="15">
    <source>
        <dbReference type="Proteomes" id="UP000192223"/>
    </source>
</evidence>
<dbReference type="InterPro" id="IPR008979">
    <property type="entry name" value="Galactose-bd-like_sf"/>
</dbReference>
<keyword evidence="7" id="KW-0325">Glycoprotein</keyword>
<sequence>MVKCKENTSTNMFSAFLLQFLLYTTLFQRNFRTVGNTILSEDDLTNNSSPRNKPFIDVTNLTGRNSSKIKNNAVNGIGIEGSTEFAFSQLAQNSGISNGVTEEEADVFTLMDTTTEIDRNAEIVQEQTSSQVESSNAEEENYADDNSPTPQNFEMLTKDDFTDNANVEELDSEGVPEDNVTGKTENLVVDRPKENLTEEIPSFSEWAQKQLEQAEKNKEQVNSSTQSSQINGKSVKKRSKNYASPDCGAKIIAANPEAISPGSVLSSSRDEYKLNKCTSRIWFIVELCEAIQAKQIDLANFELFSSSPKDFSIYVSDRFPTRDWSNVGHFTAKDERDIQTFDLHPYLFGKFIKFEMHTHHGSEHYCPISLFRVFGTSEFEVLQTEEQTHSHNIYDEDDDDETLDFDHEDVPRNLLSSATDAVISIVKKAAQVLGKKGNISNETVTVGSNKSIPTFEKSVECVSPTHILVCNNCSDEMYADVYNIISCQSRVLHALISNENLKIAFKNLNLCSNYGLNFYRNGDSVAKIHYLVLMFLPPKYVAALCNILAVLENKVVRNSTVHCFNCTKSLPKENNDKTFQGKMENIVESALSSQKNLKKEDEMIDSEEKRDLNLSSSHVNKTDVNLKNEEEITDLSSNFTSALDSSQIKHDKNLTNAEINLDSDVSNINIELDESLENFSSEGIENQGEVHVTTVPPVGPQSQNKESVFVRLTNRIKALERNMSLSSQYLEELSKRYKKQVEEMQRLLDKTITNLNEENFKNEKRTQKLEDQLTQLTAAIEVLLAERNFWLTLLYWLLVVLIISLFLCLFCGRNFLFRQSSVGLKETTEAQFGNANDINVNKTLLKKKRRRSEDILNTGYQHLLIEETEMNEKRKDKKKKRKKSHTFVRSKSTTTLAEEVINEEHKYRTIHTEVGFPFMKLPENKMESLSSCNYEPDYIPNKIQDVPFVLDEKEYTGADPFIFSEYKMKPNINDGCIKENNYPVQALTSRIQNDGNLKSNSKTVKNNCSNHKKSSSVDLTNNKKKKEILVDSLNSSEELANPLTNQRDKKGALKKILKSLSFKHKVNEVH</sequence>
<feature type="region of interest" description="Disordered" evidence="12">
    <location>
        <begin position="996"/>
        <end position="1021"/>
    </location>
</feature>
<dbReference type="FunCoup" id="A0A1W4WPH4">
    <property type="interactions" value="1590"/>
</dbReference>
<dbReference type="OrthoDB" id="266334at2759"/>
<keyword evidence="6 13" id="KW-0472">Membrane</keyword>
<dbReference type="FunFam" id="2.60.120.260:FF:000099">
    <property type="entry name" value="Uncharacterized protein, isoform C"/>
    <property type="match status" value="1"/>
</dbReference>
<feature type="transmembrane region" description="Helical" evidence="13">
    <location>
        <begin position="789"/>
        <end position="811"/>
    </location>
</feature>
<feature type="coiled-coil region" evidence="11">
    <location>
        <begin position="702"/>
        <end position="786"/>
    </location>
</feature>
<feature type="region of interest" description="Disordered" evidence="12">
    <location>
        <begin position="211"/>
        <end position="241"/>
    </location>
</feature>
<organism evidence="15 16">
    <name type="scientific">Agrilus planipennis</name>
    <name type="common">Emerald ash borer</name>
    <name type="synonym">Agrilus marcopoli</name>
    <dbReference type="NCBI Taxonomy" id="224129"/>
    <lineage>
        <taxon>Eukaryota</taxon>
        <taxon>Metazoa</taxon>
        <taxon>Ecdysozoa</taxon>
        <taxon>Arthropoda</taxon>
        <taxon>Hexapoda</taxon>
        <taxon>Insecta</taxon>
        <taxon>Pterygota</taxon>
        <taxon>Neoptera</taxon>
        <taxon>Endopterygota</taxon>
        <taxon>Coleoptera</taxon>
        <taxon>Polyphaga</taxon>
        <taxon>Elateriformia</taxon>
        <taxon>Buprestoidea</taxon>
        <taxon>Buprestidae</taxon>
        <taxon>Agrilinae</taxon>
        <taxon>Agrilus</taxon>
    </lineage>
</organism>
<evidence type="ECO:0000256" key="11">
    <source>
        <dbReference type="SAM" id="Coils"/>
    </source>
</evidence>
<evidence type="ECO:0000256" key="6">
    <source>
        <dbReference type="ARBA" id="ARBA00023136"/>
    </source>
</evidence>
<feature type="compositionally biased region" description="Low complexity" evidence="12">
    <location>
        <begin position="125"/>
        <end position="135"/>
    </location>
</feature>
<evidence type="ECO:0000259" key="14">
    <source>
        <dbReference type="PROSITE" id="PS51469"/>
    </source>
</evidence>
<gene>
    <name evidence="16" type="primary">LOC108734817</name>
</gene>
<reference evidence="16" key="1">
    <citation type="submission" date="2025-08" db="UniProtKB">
        <authorList>
            <consortium name="RefSeq"/>
        </authorList>
    </citation>
    <scope>IDENTIFICATION</scope>
    <source>
        <tissue evidence="16">Entire body</tissue>
    </source>
</reference>
<evidence type="ECO:0000313" key="16">
    <source>
        <dbReference type="RefSeq" id="XP_018322013.1"/>
    </source>
</evidence>
<evidence type="ECO:0000256" key="2">
    <source>
        <dbReference type="ARBA" id="ARBA00022692"/>
    </source>
</evidence>
<name>A0A1W4WPH4_AGRPL</name>
<dbReference type="Pfam" id="PF07738">
    <property type="entry name" value="Sad1_UNC"/>
    <property type="match status" value="1"/>
</dbReference>
<evidence type="ECO:0000256" key="1">
    <source>
        <dbReference type="ARBA" id="ARBA00004389"/>
    </source>
</evidence>
<evidence type="ECO:0000256" key="4">
    <source>
        <dbReference type="ARBA" id="ARBA00022824"/>
    </source>
</evidence>
<proteinExistence type="inferred from homology"/>
<dbReference type="SUPFAM" id="SSF49785">
    <property type="entry name" value="Galactose-binding domain-like"/>
    <property type="match status" value="1"/>
</dbReference>
<dbReference type="Gene3D" id="2.60.120.260">
    <property type="entry name" value="Galactose-binding domain-like"/>
    <property type="match status" value="1"/>
</dbReference>
<dbReference type="InParanoid" id="A0A1W4WPH4"/>
<evidence type="ECO:0000256" key="9">
    <source>
        <dbReference type="ARBA" id="ARBA00061226"/>
    </source>
</evidence>
<dbReference type="GO" id="GO:0005789">
    <property type="term" value="C:endoplasmic reticulum membrane"/>
    <property type="evidence" value="ECO:0007669"/>
    <property type="project" value="UniProtKB-SubCell"/>
</dbReference>
<dbReference type="KEGG" id="apln:108734817"/>
<keyword evidence="5 13" id="KW-1133">Transmembrane helix</keyword>
<dbReference type="AlphaFoldDB" id="A0A1W4WPH4"/>
<feature type="compositionally biased region" description="Polar residues" evidence="12">
    <location>
        <begin position="220"/>
        <end position="232"/>
    </location>
</feature>
<dbReference type="GeneID" id="108734817"/>
<dbReference type="STRING" id="224129.A0A1W4WPH4"/>
<evidence type="ECO:0000256" key="3">
    <source>
        <dbReference type="ARBA" id="ARBA00022729"/>
    </source>
</evidence>
<dbReference type="PANTHER" id="PTHR12953">
    <property type="entry name" value="MEMBRANE PROTEIN CH1 RELATED"/>
    <property type="match status" value="1"/>
</dbReference>
<dbReference type="GO" id="GO:0034975">
    <property type="term" value="P:protein folding in endoplasmic reticulum"/>
    <property type="evidence" value="ECO:0007669"/>
    <property type="project" value="TreeGrafter"/>
</dbReference>
<keyword evidence="11" id="KW-0175">Coiled coil</keyword>
<dbReference type="InterPro" id="IPR012919">
    <property type="entry name" value="SUN_dom"/>
</dbReference>
<feature type="domain" description="SUN" evidence="14">
    <location>
        <begin position="222"/>
        <end position="378"/>
    </location>
</feature>
<keyword evidence="2 13" id="KW-0812">Transmembrane</keyword>
<evidence type="ECO:0000256" key="12">
    <source>
        <dbReference type="SAM" id="MobiDB-lite"/>
    </source>
</evidence>
<feature type="region of interest" description="Disordered" evidence="12">
    <location>
        <begin position="125"/>
        <end position="156"/>
    </location>
</feature>
<dbReference type="RefSeq" id="XP_018322013.1">
    <property type="nucleotide sequence ID" value="XM_018466511.2"/>
</dbReference>
<dbReference type="Proteomes" id="UP000192223">
    <property type="component" value="Unplaced"/>
</dbReference>
<evidence type="ECO:0000256" key="10">
    <source>
        <dbReference type="ARBA" id="ARBA00064635"/>
    </source>
</evidence>
<keyword evidence="15" id="KW-1185">Reference proteome</keyword>
<evidence type="ECO:0000256" key="8">
    <source>
        <dbReference type="ARBA" id="ARBA00046288"/>
    </source>
</evidence>
<evidence type="ECO:0000256" key="7">
    <source>
        <dbReference type="ARBA" id="ARBA00023180"/>
    </source>
</evidence>
<comment type="similarity">
    <text evidence="9">Belongs to the SLP1 family.</text>
</comment>
<dbReference type="InterPro" id="IPR045120">
    <property type="entry name" value="Suco/Slp1-like"/>
</dbReference>
<comment type="subcellular location">
    <subcellularLocation>
        <location evidence="8">Endomembrane system</location>
        <topology evidence="8">Single-pass type I membrane protein</topology>
    </subcellularLocation>
    <subcellularLocation>
        <location evidence="1">Endoplasmic reticulum membrane</location>
        <topology evidence="1">Single-pass membrane protein</topology>
    </subcellularLocation>
</comment>
<dbReference type="PANTHER" id="PTHR12953:SF0">
    <property type="entry name" value="SUN DOMAIN-CONTAINING OSSIFICATION FACTOR"/>
    <property type="match status" value="1"/>
</dbReference>
<accession>A0A1W4WPH4</accession>
<keyword evidence="4" id="KW-0256">Endoplasmic reticulum</keyword>
<evidence type="ECO:0000256" key="13">
    <source>
        <dbReference type="SAM" id="Phobius"/>
    </source>
</evidence>
<feature type="compositionally biased region" description="Polar residues" evidence="12">
    <location>
        <begin position="144"/>
        <end position="154"/>
    </location>
</feature>
<keyword evidence="3" id="KW-0732">Signal</keyword>
<protein>
    <submittedName>
        <fullName evidence="16">SUN domain-containing ossification factor</fullName>
    </submittedName>
</protein>
<dbReference type="PROSITE" id="PS51469">
    <property type="entry name" value="SUN"/>
    <property type="match status" value="1"/>
</dbReference>
<comment type="subunit">
    <text evidence="10">Interacts with EMP65.</text>
</comment>
<evidence type="ECO:0000256" key="5">
    <source>
        <dbReference type="ARBA" id="ARBA00022989"/>
    </source>
</evidence>